<evidence type="ECO:0000313" key="1">
    <source>
        <dbReference type="EMBL" id="MCV7228274.1"/>
    </source>
</evidence>
<reference evidence="1 2" key="1">
    <citation type="journal article" date="2022" name="BMC Genomics">
        <title>Comparative genome analysis of mycobacteria focusing on tRNA and non-coding RNA.</title>
        <authorList>
            <person name="Behra P.R.K."/>
            <person name="Pettersson B.M.F."/>
            <person name="Ramesh M."/>
            <person name="Das S."/>
            <person name="Dasgupta S."/>
            <person name="Kirsebom L.A."/>
        </authorList>
    </citation>
    <scope>NUCLEOTIDE SEQUENCE [LARGE SCALE GENOMIC DNA]</scope>
    <source>
        <strain evidence="1 2">DSM 44078</strain>
    </source>
</reference>
<organism evidence="1 2">
    <name type="scientific">Mycolicibacterium komossense</name>
    <dbReference type="NCBI Taxonomy" id="1779"/>
    <lineage>
        <taxon>Bacteria</taxon>
        <taxon>Bacillati</taxon>
        <taxon>Actinomycetota</taxon>
        <taxon>Actinomycetes</taxon>
        <taxon>Mycobacteriales</taxon>
        <taxon>Mycobacteriaceae</taxon>
        <taxon>Mycolicibacterium</taxon>
    </lineage>
</organism>
<protein>
    <submittedName>
        <fullName evidence="1">Uncharacterized protein</fullName>
    </submittedName>
</protein>
<evidence type="ECO:0000313" key="2">
    <source>
        <dbReference type="Proteomes" id="UP001526201"/>
    </source>
</evidence>
<proteinExistence type="predicted"/>
<dbReference type="Proteomes" id="UP001526201">
    <property type="component" value="Unassembled WGS sequence"/>
</dbReference>
<name>A0ABT3CFT2_9MYCO</name>
<keyword evidence="2" id="KW-1185">Reference proteome</keyword>
<accession>A0ABT3CFT2</accession>
<sequence length="268" mass="29067">MFTKFDDVLTSPPSGRSVPLILDHAAYGSTRILRGAPVPWSEPVECQSYFGQAQGLLRPDTTLVDIGAAYDQQLSTRPGLIDAMGARSRTGYALKTLLADDDLTACATRLVEVLGKTSRQPVVLQIPAPLRWLALAQSRCGKSDLTGIEPDHGESASMYLADWLRRFEALPITLLLLDGRRNDDPALTGLVPEDLVAYTPVVNAVEHYRWGLAMRTDDELTFHGGAPGAVVPQSFWTDGIVPPGRALFAEVPADAEPETVLAQLARLH</sequence>
<dbReference type="EMBL" id="JACKTY010000032">
    <property type="protein sequence ID" value="MCV7228274.1"/>
    <property type="molecule type" value="Genomic_DNA"/>
</dbReference>
<dbReference type="RefSeq" id="WP_264069389.1">
    <property type="nucleotide sequence ID" value="NZ_JACKTY010000032.1"/>
</dbReference>
<gene>
    <name evidence="1" type="ORF">H7J73_19875</name>
</gene>
<comment type="caution">
    <text evidence="1">The sequence shown here is derived from an EMBL/GenBank/DDBJ whole genome shotgun (WGS) entry which is preliminary data.</text>
</comment>